<evidence type="ECO:0000313" key="4">
    <source>
        <dbReference type="Proteomes" id="UP000321393"/>
    </source>
</evidence>
<reference evidence="4 5" key="1">
    <citation type="submission" date="2019-08" db="EMBL/GenBank/DDBJ databases">
        <title>Draft genome sequences of two oriental melons (Cucumis melo L. var makuwa).</title>
        <authorList>
            <person name="Kwon S.-Y."/>
        </authorList>
    </citation>
    <scope>NUCLEOTIDE SEQUENCE [LARGE SCALE GENOMIC DNA]</scope>
    <source>
        <strain evidence="5">cv. Chang Bougi</strain>
        <strain evidence="4">cv. SW 3</strain>
        <tissue evidence="2">Leaf</tissue>
    </source>
</reference>
<protein>
    <recommendedName>
        <fullName evidence="1">DUF4218 domain-containing protein</fullName>
    </recommendedName>
</protein>
<organism evidence="2 4">
    <name type="scientific">Cucumis melo var. makuwa</name>
    <name type="common">Oriental melon</name>
    <dbReference type="NCBI Taxonomy" id="1194695"/>
    <lineage>
        <taxon>Eukaryota</taxon>
        <taxon>Viridiplantae</taxon>
        <taxon>Streptophyta</taxon>
        <taxon>Embryophyta</taxon>
        <taxon>Tracheophyta</taxon>
        <taxon>Spermatophyta</taxon>
        <taxon>Magnoliopsida</taxon>
        <taxon>eudicotyledons</taxon>
        <taxon>Gunneridae</taxon>
        <taxon>Pentapetalae</taxon>
        <taxon>rosids</taxon>
        <taxon>fabids</taxon>
        <taxon>Cucurbitales</taxon>
        <taxon>Cucurbitaceae</taxon>
        <taxon>Benincaseae</taxon>
        <taxon>Cucumis</taxon>
    </lineage>
</organism>
<dbReference type="InterPro" id="IPR025452">
    <property type="entry name" value="DUF4218"/>
</dbReference>
<dbReference type="Pfam" id="PF13960">
    <property type="entry name" value="DUF4218"/>
    <property type="match status" value="1"/>
</dbReference>
<dbReference type="EMBL" id="SSTE01021821">
    <property type="protein sequence ID" value="KAA0032149.1"/>
    <property type="molecule type" value="Genomic_DNA"/>
</dbReference>
<dbReference type="Proteomes" id="UP000321947">
    <property type="component" value="Unassembled WGS sequence"/>
</dbReference>
<evidence type="ECO:0000313" key="3">
    <source>
        <dbReference type="EMBL" id="TYK14394.1"/>
    </source>
</evidence>
<name>A0A5A7SSE4_CUCMM</name>
<evidence type="ECO:0000259" key="1">
    <source>
        <dbReference type="Pfam" id="PF13960"/>
    </source>
</evidence>
<dbReference type="Proteomes" id="UP000321393">
    <property type="component" value="Unassembled WGS sequence"/>
</dbReference>
<dbReference type="OrthoDB" id="1878503at2759"/>
<dbReference type="PANTHER" id="PTHR48258:SF6">
    <property type="entry name" value="LEUCINE-RICH REPEAT DOMAIN, L DOMAIN-CONTAINING PROTEIN"/>
    <property type="match status" value="1"/>
</dbReference>
<dbReference type="EMBL" id="SSTD01009294">
    <property type="protein sequence ID" value="TYK14394.1"/>
    <property type="molecule type" value="Genomic_DNA"/>
</dbReference>
<evidence type="ECO:0000313" key="5">
    <source>
        <dbReference type="Proteomes" id="UP000321947"/>
    </source>
</evidence>
<gene>
    <name evidence="3" type="ORF">E5676_scaffold186G00370</name>
    <name evidence="2" type="ORF">E6C27_scaffold452G00620</name>
</gene>
<dbReference type="PANTHER" id="PTHR48258">
    <property type="entry name" value="DUF4218 DOMAIN-CONTAINING PROTEIN-RELATED"/>
    <property type="match status" value="1"/>
</dbReference>
<evidence type="ECO:0000313" key="2">
    <source>
        <dbReference type="EMBL" id="KAA0032149.1"/>
    </source>
</evidence>
<feature type="domain" description="DUF4218" evidence="1">
    <location>
        <begin position="2"/>
        <end position="111"/>
    </location>
</feature>
<proteinExistence type="predicted"/>
<dbReference type="AlphaFoldDB" id="A0A5A7SSE4"/>
<accession>A0A5A7SSE4</accession>
<comment type="caution">
    <text evidence="2">The sequence shown here is derived from an EMBL/GenBank/DDBJ whole genome shotgun (WGS) entry which is preliminary data.</text>
</comment>
<sequence>MRTIRVSDLDRFQADIIIILCKLERIFPPSFFSVMVHLAVHLLYEAKVTGPVNYSWMYSIERNICTLKQYVRNKARPEESIAEAYGMNESSTFCLRYLNGIQTRFSLDERNDDSIPEDEIVGEFEVFMQKVRHILNNVDEIVEYRKNHLRLICHQASSAVNLFKRHQRAFPDCTMSQFPFDFDESDGQFDFNVEESNTILGTLLLNDTFVFLDASQPIASIPKRRQHSRNLALGRYIAQNGKIPYLSLQAKTSLSRLTLFALAIPLTC</sequence>